<dbReference type="InterPro" id="IPR001138">
    <property type="entry name" value="Zn2Cys6_DnaBD"/>
</dbReference>
<keyword evidence="1" id="KW-0479">Metal-binding</keyword>
<dbReference type="InterPro" id="IPR036864">
    <property type="entry name" value="Zn2-C6_fun-type_DNA-bd_sf"/>
</dbReference>
<evidence type="ECO:0000256" key="4">
    <source>
        <dbReference type="ARBA" id="ARBA00023125"/>
    </source>
</evidence>
<dbReference type="GO" id="GO:0000981">
    <property type="term" value="F:DNA-binding transcription factor activity, RNA polymerase II-specific"/>
    <property type="evidence" value="ECO:0007669"/>
    <property type="project" value="InterPro"/>
</dbReference>
<sequence length="496" mass="56665">MNRARKVKCDEAKPHCLRCSSTGRVCDGYPPPAPPASAQLRPLKLRSLFLGVSKEESRTLHFFCEMVSPNLPCATDPYFWTHLVVQFSRYEPAVRHSIIAVSSLYEDVIRARDNPSGARADRIRNNELALRHYNAAIRELKGIQNQGLVLLVCLLFICIEFLQNNRETALRHCAHGVAILASSGSTSLRWVREYLAPIFRRLDTLSFFFGSNQAGAHGVSILRYPVPPVFKHQSEAEDMVEDILNQAMLLISHGHSFRIGNDHHQPIPPELLQEQERVLCLAKQWYDMFTDLEARSKVQKTSIARAHTLARYRISVIWATQAFAHTETGYDDYEDEFRKMVEETEEAAAMECTESLNARPSFEVGFLMPLFFCTHRCRVLDLRLKCLQLIKTLAAPRERIWNKDGMYALARRIIEIEHGLALMTRIGPVWEETRVQKFCLEFADGRRETYFGHDVHGSRVVLFTGSRGVKSYLRPEVLTDESAHLNPVGKSRTLLL</sequence>
<organism evidence="8 9">
    <name type="scientific">Colletotrichum spaethianum</name>
    <dbReference type="NCBI Taxonomy" id="700344"/>
    <lineage>
        <taxon>Eukaryota</taxon>
        <taxon>Fungi</taxon>
        <taxon>Dikarya</taxon>
        <taxon>Ascomycota</taxon>
        <taxon>Pezizomycotina</taxon>
        <taxon>Sordariomycetes</taxon>
        <taxon>Hypocreomycetidae</taxon>
        <taxon>Glomerellales</taxon>
        <taxon>Glomerellaceae</taxon>
        <taxon>Colletotrichum</taxon>
        <taxon>Colletotrichum spaethianum species complex</taxon>
    </lineage>
</organism>
<evidence type="ECO:0000256" key="2">
    <source>
        <dbReference type="ARBA" id="ARBA00022833"/>
    </source>
</evidence>
<feature type="domain" description="Zn(2)-C6 fungal-type" evidence="7">
    <location>
        <begin position="3"/>
        <end position="32"/>
    </location>
</feature>
<dbReference type="SUPFAM" id="SSF57701">
    <property type="entry name" value="Zn2/Cys6 DNA-binding domain"/>
    <property type="match status" value="1"/>
</dbReference>
<evidence type="ECO:0000313" key="9">
    <source>
        <dbReference type="Proteomes" id="UP001055115"/>
    </source>
</evidence>
<accession>A0AA37LJH5</accession>
<dbReference type="CDD" id="cd00067">
    <property type="entry name" value="GAL4"/>
    <property type="match status" value="1"/>
</dbReference>
<dbReference type="Pfam" id="PF00172">
    <property type="entry name" value="Zn_clus"/>
    <property type="match status" value="1"/>
</dbReference>
<dbReference type="InterPro" id="IPR021858">
    <property type="entry name" value="Fun_TF"/>
</dbReference>
<dbReference type="PANTHER" id="PTHR36206">
    <property type="entry name" value="ASPERCRYPTIN BIOSYNTHESIS CLUSTER-SPECIFIC TRANSCRIPTION REGULATOR ATNN-RELATED"/>
    <property type="match status" value="1"/>
</dbReference>
<evidence type="ECO:0000256" key="1">
    <source>
        <dbReference type="ARBA" id="ARBA00022723"/>
    </source>
</evidence>
<dbReference type="RefSeq" id="XP_049129535.1">
    <property type="nucleotide sequence ID" value="XM_049273578.1"/>
</dbReference>
<name>A0AA37LJH5_9PEZI</name>
<dbReference type="PANTHER" id="PTHR36206:SF16">
    <property type="entry name" value="TRANSCRIPTION FACTOR DOMAIN-CONTAINING PROTEIN-RELATED"/>
    <property type="match status" value="1"/>
</dbReference>
<proteinExistence type="predicted"/>
<dbReference type="InterPro" id="IPR052360">
    <property type="entry name" value="Transcr_Regulatory_Proteins"/>
</dbReference>
<keyword evidence="6" id="KW-0539">Nucleus</keyword>
<keyword evidence="9" id="KW-1185">Reference proteome</keyword>
<dbReference type="Pfam" id="PF11951">
    <property type="entry name" value="Fungal_trans_2"/>
    <property type="match status" value="1"/>
</dbReference>
<dbReference type="GO" id="GO:0008270">
    <property type="term" value="F:zinc ion binding"/>
    <property type="evidence" value="ECO:0007669"/>
    <property type="project" value="InterPro"/>
</dbReference>
<evidence type="ECO:0000256" key="6">
    <source>
        <dbReference type="ARBA" id="ARBA00023242"/>
    </source>
</evidence>
<dbReference type="GO" id="GO:0003677">
    <property type="term" value="F:DNA binding"/>
    <property type="evidence" value="ECO:0007669"/>
    <property type="project" value="UniProtKB-KW"/>
</dbReference>
<dbReference type="Gene3D" id="4.10.240.10">
    <property type="entry name" value="Zn(2)-C6 fungal-type DNA-binding domain"/>
    <property type="match status" value="1"/>
</dbReference>
<comment type="caution">
    <text evidence="8">The sequence shown here is derived from an EMBL/GenBank/DDBJ whole genome shotgun (WGS) entry which is preliminary data.</text>
</comment>
<reference evidence="8 9" key="1">
    <citation type="submission" date="2022-03" db="EMBL/GenBank/DDBJ databases">
        <title>Genome data of Colletotrichum spp.</title>
        <authorList>
            <person name="Utami Y.D."/>
            <person name="Hiruma K."/>
        </authorList>
    </citation>
    <scope>NUCLEOTIDE SEQUENCE [LARGE SCALE GENOMIC DNA]</scope>
    <source>
        <strain evidence="8 9">MAFF 239500</strain>
    </source>
</reference>
<evidence type="ECO:0000313" key="8">
    <source>
        <dbReference type="EMBL" id="GKT47185.1"/>
    </source>
</evidence>
<evidence type="ECO:0000259" key="7">
    <source>
        <dbReference type="Pfam" id="PF00172"/>
    </source>
</evidence>
<evidence type="ECO:0000256" key="5">
    <source>
        <dbReference type="ARBA" id="ARBA00023163"/>
    </source>
</evidence>
<dbReference type="EMBL" id="BQXU01000018">
    <property type="protein sequence ID" value="GKT47185.1"/>
    <property type="molecule type" value="Genomic_DNA"/>
</dbReference>
<dbReference type="AlphaFoldDB" id="A0AA37LJH5"/>
<dbReference type="Proteomes" id="UP001055115">
    <property type="component" value="Unassembled WGS sequence"/>
</dbReference>
<gene>
    <name evidence="8" type="ORF">ColSpa_07366</name>
</gene>
<keyword evidence="3" id="KW-0805">Transcription regulation</keyword>
<keyword evidence="5" id="KW-0804">Transcription</keyword>
<dbReference type="GeneID" id="73328168"/>
<protein>
    <submittedName>
        <fullName evidence="8">Aspercryptin biosynthesis cluster-specific transcription regulator atnN</fullName>
    </submittedName>
</protein>
<keyword evidence="2" id="KW-0862">Zinc</keyword>
<evidence type="ECO:0000256" key="3">
    <source>
        <dbReference type="ARBA" id="ARBA00023015"/>
    </source>
</evidence>
<keyword evidence="4" id="KW-0238">DNA-binding</keyword>